<organism evidence="3 4">
    <name type="scientific">Propionibacterium freudenreichii</name>
    <dbReference type="NCBI Taxonomy" id="1744"/>
    <lineage>
        <taxon>Bacteria</taxon>
        <taxon>Bacillati</taxon>
        <taxon>Actinomycetota</taxon>
        <taxon>Actinomycetes</taxon>
        <taxon>Propionibacteriales</taxon>
        <taxon>Propionibacteriaceae</taxon>
        <taxon>Propionibacterium</taxon>
    </lineage>
</organism>
<dbReference type="Gene3D" id="3.40.710.10">
    <property type="entry name" value="DD-peptidase/beta-lactamase superfamily"/>
    <property type="match status" value="2"/>
</dbReference>
<dbReference type="InterPro" id="IPR000667">
    <property type="entry name" value="Peptidase_S13"/>
</dbReference>
<dbReference type="EMBL" id="LT618793">
    <property type="protein sequence ID" value="SCQ74783.1"/>
    <property type="molecule type" value="Genomic_DNA"/>
</dbReference>
<dbReference type="GO" id="GO:0006508">
    <property type="term" value="P:proteolysis"/>
    <property type="evidence" value="ECO:0007669"/>
    <property type="project" value="InterPro"/>
</dbReference>
<dbReference type="Proteomes" id="UP000250080">
    <property type="component" value="Chromosome I"/>
</dbReference>
<dbReference type="Pfam" id="PF02113">
    <property type="entry name" value="Peptidase_S13"/>
    <property type="match status" value="2"/>
</dbReference>
<evidence type="ECO:0000256" key="1">
    <source>
        <dbReference type="ARBA" id="ARBA00006096"/>
    </source>
</evidence>
<keyword evidence="3" id="KW-0645">Protease</keyword>
<keyword evidence="2" id="KW-0378">Hydrolase</keyword>
<dbReference type="SUPFAM" id="SSF56601">
    <property type="entry name" value="beta-lactamase/transpeptidase-like"/>
    <property type="match status" value="1"/>
</dbReference>
<dbReference type="PANTHER" id="PTHR30023">
    <property type="entry name" value="D-ALANYL-D-ALANINE CARBOXYPEPTIDASE"/>
    <property type="match status" value="1"/>
</dbReference>
<dbReference type="AlphaFoldDB" id="A0A0A8R3N7"/>
<dbReference type="GO" id="GO:0000270">
    <property type="term" value="P:peptidoglycan metabolic process"/>
    <property type="evidence" value="ECO:0007669"/>
    <property type="project" value="TreeGrafter"/>
</dbReference>
<dbReference type="RefSeq" id="WP_036943189.1">
    <property type="nucleotide sequence ID" value="NZ_CCYP01000074.1"/>
</dbReference>
<reference evidence="3 4" key="1">
    <citation type="submission" date="2016-09" db="EMBL/GenBank/DDBJ databases">
        <authorList>
            <person name="Laine KS P."/>
        </authorList>
    </citation>
    <scope>NUCLEOTIDE SEQUENCE [LARGE SCALE GENOMIC DNA]</scope>
    <source>
        <strain evidence="3">PFRJS-23</strain>
    </source>
</reference>
<keyword evidence="3" id="KW-0121">Carboxypeptidase</keyword>
<evidence type="ECO:0000256" key="2">
    <source>
        <dbReference type="ARBA" id="ARBA00022801"/>
    </source>
</evidence>
<sequence>MKSATRRPLTRWIVAFGVVLVLVIAGSVGLHASGALVSGGASTVPAGVFATPATNLNGNGVIGDAPVPASYAALSADKVAAALNRVGVRNGYSVVARDLSNGQVLDATRGDDAVIPASSMKLMTTSSVIDKLGPTHTFSTRVMRQPDGSITLVGGGDVLLASTPTSYAYGSPQPATTQDLAQRTADALKAAGTTSVTLGYDDSLFSGATRHPDWEPGDMAYVNDISALMVDEGGGSTTPAATAATTFARQLGANGISVTGTPTAHVSQSGATQLAAVDSLPLSQIVQECLRHSDNTIAEVLFRHLAIAYGQPGSFDGGVQALQQAMTHLGLWSGVDSLHDGSGLSVHDRLTASALTQVITLAAGRDDLRNLLAGLPVAAATGSLETRFIDSASSAGGGRVRAKTGTLDTASALVGYTPTADGGMVAFALVGNGVGAEVRPYLDQMAGALSGCACAA</sequence>
<evidence type="ECO:0000313" key="3">
    <source>
        <dbReference type="EMBL" id="SCQ74783.1"/>
    </source>
</evidence>
<dbReference type="MEROPS" id="S13.004"/>
<name>A0A0A8R3N7_9ACTN</name>
<evidence type="ECO:0000313" key="4">
    <source>
        <dbReference type="Proteomes" id="UP000250080"/>
    </source>
</evidence>
<dbReference type="NCBIfam" id="TIGR00666">
    <property type="entry name" value="PBP4"/>
    <property type="match status" value="1"/>
</dbReference>
<dbReference type="InterPro" id="IPR012338">
    <property type="entry name" value="Beta-lactam/transpept-like"/>
</dbReference>
<dbReference type="PANTHER" id="PTHR30023:SF0">
    <property type="entry name" value="PENICILLIN-SENSITIVE CARBOXYPEPTIDASE A"/>
    <property type="match status" value="1"/>
</dbReference>
<proteinExistence type="inferred from homology"/>
<comment type="similarity">
    <text evidence="1">Belongs to the peptidase S13 family.</text>
</comment>
<accession>A0A0A8R3N7</accession>
<gene>
    <name evidence="3" type="ORF">PFR_JS23_275</name>
</gene>
<protein>
    <submittedName>
        <fullName evidence="3">D-alanyl-D-alanine carboxypeptidase, serine-type, PBP4 family</fullName>
    </submittedName>
</protein>
<dbReference type="PRINTS" id="PR00922">
    <property type="entry name" value="DADACBPTASE3"/>
</dbReference>
<dbReference type="GO" id="GO:0004185">
    <property type="term" value="F:serine-type carboxypeptidase activity"/>
    <property type="evidence" value="ECO:0007669"/>
    <property type="project" value="InterPro"/>
</dbReference>